<reference evidence="3" key="1">
    <citation type="journal article" date="2023" name="G3 (Bethesda)">
        <title>A reference genome for the long-term kleptoplast-retaining sea slug Elysia crispata morphotype clarki.</title>
        <authorList>
            <person name="Eastman K.E."/>
            <person name="Pendleton A.L."/>
            <person name="Shaikh M.A."/>
            <person name="Suttiyut T."/>
            <person name="Ogas R."/>
            <person name="Tomko P."/>
            <person name="Gavelis G."/>
            <person name="Widhalm J.R."/>
            <person name="Wisecaver J.H."/>
        </authorList>
    </citation>
    <scope>NUCLEOTIDE SEQUENCE</scope>
    <source>
        <strain evidence="3">ECLA1</strain>
    </source>
</reference>
<evidence type="ECO:0000256" key="2">
    <source>
        <dbReference type="SAM" id="SignalP"/>
    </source>
</evidence>
<feature type="region of interest" description="Disordered" evidence="1">
    <location>
        <begin position="84"/>
        <end position="103"/>
    </location>
</feature>
<sequence length="601" mass="68906">MTMRSDQWLSVSLLLALCSNASLLLILTFNAFHNEDCCSSSRSWDGQLHPDHHYPPHAASTEQTPLEAQTKLVDDLRAHENRLAKFRSVPRRDKNKNAYSNTNAPSDIVRLHHFLRYESDDLNSLHDDQVWQAEIKEKTFAQDSVKTGEDELSTNIELFLQLYRQLSKIVSKRNLSNDKAEKRQLFKDLSKPGNSATMLKTTVVGEPPVQRGKQFDPKELSTEAFGKSQKSRSQRQSVLGKSREKRDTALMELEAGADGDYLNYEFQFSKLAQNGSLQSSNEMFEVLIPGLITFEDRMIRHVEELHFTMLSHDLRLERVERAVINLAKGKNSNQGKRSRRGDQLLEPIDTDELSMLAEGSDDFTLFSNNSQWQQSNASLEELEDESSGESDINSTLPKSTTTTTSTTSTTTTTTTSEPVAFYDLQRDMQEIQHKVLALENYNTMSDSELTRVRSEVMRMDDKVIEMQRIQKNANSVTGQHTYKINELDILLSRNSMALSTAMEAYSRLNSRVGEFRERLGDFEREMHGVSTHFSKHEQISNELRSADSYKAHDIMEIRKAMVNIETRINELYNVMDQRIESVHTNIRDWFDRLCFNNNLAC</sequence>
<keyword evidence="4" id="KW-1185">Reference proteome</keyword>
<gene>
    <name evidence="3" type="ORF">RRG08_028798</name>
</gene>
<comment type="caution">
    <text evidence="3">The sequence shown here is derived from an EMBL/GenBank/DDBJ whole genome shotgun (WGS) entry which is preliminary data.</text>
</comment>
<organism evidence="3 4">
    <name type="scientific">Elysia crispata</name>
    <name type="common">lettuce slug</name>
    <dbReference type="NCBI Taxonomy" id="231223"/>
    <lineage>
        <taxon>Eukaryota</taxon>
        <taxon>Metazoa</taxon>
        <taxon>Spiralia</taxon>
        <taxon>Lophotrochozoa</taxon>
        <taxon>Mollusca</taxon>
        <taxon>Gastropoda</taxon>
        <taxon>Heterobranchia</taxon>
        <taxon>Euthyneura</taxon>
        <taxon>Panpulmonata</taxon>
        <taxon>Sacoglossa</taxon>
        <taxon>Placobranchoidea</taxon>
        <taxon>Plakobranchidae</taxon>
        <taxon>Elysia</taxon>
    </lineage>
</organism>
<feature type="compositionally biased region" description="Low complexity" evidence="1">
    <location>
        <begin position="399"/>
        <end position="414"/>
    </location>
</feature>
<protein>
    <submittedName>
        <fullName evidence="3">Uncharacterized protein</fullName>
    </submittedName>
</protein>
<dbReference type="AlphaFoldDB" id="A0AAE0XTA3"/>
<feature type="chain" id="PRO_5041966099" evidence="2">
    <location>
        <begin position="22"/>
        <end position="601"/>
    </location>
</feature>
<evidence type="ECO:0000313" key="3">
    <source>
        <dbReference type="EMBL" id="KAK3709763.1"/>
    </source>
</evidence>
<feature type="region of interest" description="Disordered" evidence="1">
    <location>
        <begin position="191"/>
        <end position="245"/>
    </location>
</feature>
<proteinExistence type="predicted"/>
<evidence type="ECO:0000313" key="4">
    <source>
        <dbReference type="Proteomes" id="UP001283361"/>
    </source>
</evidence>
<evidence type="ECO:0000256" key="1">
    <source>
        <dbReference type="SAM" id="MobiDB-lite"/>
    </source>
</evidence>
<feature type="signal peptide" evidence="2">
    <location>
        <begin position="1"/>
        <end position="21"/>
    </location>
</feature>
<dbReference type="Proteomes" id="UP001283361">
    <property type="component" value="Unassembled WGS sequence"/>
</dbReference>
<accession>A0AAE0XTA3</accession>
<feature type="region of interest" description="Disordered" evidence="1">
    <location>
        <begin position="374"/>
        <end position="414"/>
    </location>
</feature>
<keyword evidence="2" id="KW-0732">Signal</keyword>
<dbReference type="EMBL" id="JAWDGP010007653">
    <property type="protein sequence ID" value="KAK3709763.1"/>
    <property type="molecule type" value="Genomic_DNA"/>
</dbReference>
<name>A0AAE0XTA3_9GAST</name>